<dbReference type="PANTHER" id="PTHR45856:SF24">
    <property type="entry name" value="FUNGAL LIPASE-LIKE DOMAIN-CONTAINING PROTEIN"/>
    <property type="match status" value="1"/>
</dbReference>
<dbReference type="RefSeq" id="WP_229724968.1">
    <property type="nucleotide sequence ID" value="NZ_BMGR01000003.1"/>
</dbReference>
<sequence length="263" mass="29587">MAKQTMPIGNALFLAAVCGQTYVQHNNKDGLFLAPHSYSSVDAIEAQSYNSGYERFGFILESDQALIVAFRGTSTAVEWVSDFIARQTPYLPVKDFGLTHKGFTDIYMSAREQLLRALNKYSHQKPLFVTGHSLGGALATLAAPDIAANTPFRNPHVYTFASPRVGNPQFVRNYNQIIPVSWRICNEHDIVPHLPPLIYRSPKTDKTYYYLHVKDEYKFSFLAGSVPGNHVIRNYFSKLSKEDPHFTKAMCSFPPAWCPDGID</sequence>
<feature type="domain" description="Fungal lipase-type" evidence="1">
    <location>
        <begin position="67"/>
        <end position="197"/>
    </location>
</feature>
<reference evidence="2" key="1">
    <citation type="journal article" date="2014" name="Int. J. Syst. Evol. Microbiol.">
        <title>Complete genome sequence of Corynebacterium casei LMG S-19264T (=DSM 44701T), isolated from a smear-ripened cheese.</title>
        <authorList>
            <consortium name="US DOE Joint Genome Institute (JGI-PGF)"/>
            <person name="Walter F."/>
            <person name="Albersmeier A."/>
            <person name="Kalinowski J."/>
            <person name="Ruckert C."/>
        </authorList>
    </citation>
    <scope>NUCLEOTIDE SEQUENCE</scope>
    <source>
        <strain evidence="2">CGMCC 1.12987</strain>
    </source>
</reference>
<protein>
    <submittedName>
        <fullName evidence="2">Lipase</fullName>
    </submittedName>
</protein>
<organism evidence="2 3">
    <name type="scientific">Paenibacillus abyssi</name>
    <dbReference type="NCBI Taxonomy" id="1340531"/>
    <lineage>
        <taxon>Bacteria</taxon>
        <taxon>Bacillati</taxon>
        <taxon>Bacillota</taxon>
        <taxon>Bacilli</taxon>
        <taxon>Bacillales</taxon>
        <taxon>Paenibacillaceae</taxon>
        <taxon>Paenibacillus</taxon>
    </lineage>
</organism>
<proteinExistence type="predicted"/>
<dbReference type="InterPro" id="IPR002921">
    <property type="entry name" value="Fungal_lipase-type"/>
</dbReference>
<dbReference type="Proteomes" id="UP000644756">
    <property type="component" value="Unassembled WGS sequence"/>
</dbReference>
<dbReference type="SUPFAM" id="SSF53474">
    <property type="entry name" value="alpha/beta-Hydrolases"/>
    <property type="match status" value="1"/>
</dbReference>
<dbReference type="EMBL" id="BMGR01000003">
    <property type="protein sequence ID" value="GGF95517.1"/>
    <property type="molecule type" value="Genomic_DNA"/>
</dbReference>
<evidence type="ECO:0000313" key="2">
    <source>
        <dbReference type="EMBL" id="GGF95517.1"/>
    </source>
</evidence>
<dbReference type="PANTHER" id="PTHR45856">
    <property type="entry name" value="ALPHA/BETA-HYDROLASES SUPERFAMILY PROTEIN"/>
    <property type="match status" value="1"/>
</dbReference>
<accession>A0A917CQI7</accession>
<dbReference type="InterPro" id="IPR051218">
    <property type="entry name" value="Sec_MonoDiacylglyc_Lipase"/>
</dbReference>
<dbReference type="Pfam" id="PF01764">
    <property type="entry name" value="Lipase_3"/>
    <property type="match status" value="1"/>
</dbReference>
<evidence type="ECO:0000313" key="3">
    <source>
        <dbReference type="Proteomes" id="UP000644756"/>
    </source>
</evidence>
<comment type="caution">
    <text evidence="2">The sequence shown here is derived from an EMBL/GenBank/DDBJ whole genome shotgun (WGS) entry which is preliminary data.</text>
</comment>
<evidence type="ECO:0000259" key="1">
    <source>
        <dbReference type="Pfam" id="PF01764"/>
    </source>
</evidence>
<keyword evidence="3" id="KW-1185">Reference proteome</keyword>
<dbReference type="AlphaFoldDB" id="A0A917CQI7"/>
<gene>
    <name evidence="2" type="ORF">GCM10010916_11040</name>
</gene>
<name>A0A917CQI7_9BACL</name>
<reference evidence="2" key="2">
    <citation type="submission" date="2020-09" db="EMBL/GenBank/DDBJ databases">
        <authorList>
            <person name="Sun Q."/>
            <person name="Zhou Y."/>
        </authorList>
    </citation>
    <scope>NUCLEOTIDE SEQUENCE</scope>
    <source>
        <strain evidence="2">CGMCC 1.12987</strain>
    </source>
</reference>
<dbReference type="CDD" id="cd00519">
    <property type="entry name" value="Lipase_3"/>
    <property type="match status" value="1"/>
</dbReference>
<dbReference type="InterPro" id="IPR029058">
    <property type="entry name" value="AB_hydrolase_fold"/>
</dbReference>
<dbReference type="Gene3D" id="3.40.50.1820">
    <property type="entry name" value="alpha/beta hydrolase"/>
    <property type="match status" value="1"/>
</dbReference>
<dbReference type="GO" id="GO:0006629">
    <property type="term" value="P:lipid metabolic process"/>
    <property type="evidence" value="ECO:0007669"/>
    <property type="project" value="InterPro"/>
</dbReference>